<evidence type="ECO:0000256" key="5">
    <source>
        <dbReference type="ARBA" id="ARBA00022643"/>
    </source>
</evidence>
<dbReference type="InterPro" id="IPR002500">
    <property type="entry name" value="PAPS_reduct_dom"/>
</dbReference>
<dbReference type="InterPro" id="IPR056596">
    <property type="entry name" value="FLAD1_M"/>
</dbReference>
<dbReference type="InterPro" id="IPR036425">
    <property type="entry name" value="MoaB/Mog-like_dom_sf"/>
</dbReference>
<comment type="catalytic activity">
    <reaction evidence="13">
        <text>FMN + ATP + H(+) = FAD + diphosphate</text>
        <dbReference type="Rhea" id="RHEA:17237"/>
        <dbReference type="ChEBI" id="CHEBI:15378"/>
        <dbReference type="ChEBI" id="CHEBI:30616"/>
        <dbReference type="ChEBI" id="CHEBI:33019"/>
        <dbReference type="ChEBI" id="CHEBI:57692"/>
        <dbReference type="ChEBI" id="CHEBI:58210"/>
        <dbReference type="EC" id="2.7.7.2"/>
    </reaction>
</comment>
<name>A0A7M5UVE9_9CNID</name>
<keyword evidence="8" id="KW-0547">Nucleotide-binding</keyword>
<dbReference type="SMART" id="SM00852">
    <property type="entry name" value="MoCF_biosynth"/>
    <property type="match status" value="1"/>
</dbReference>
<evidence type="ECO:0000313" key="16">
    <source>
        <dbReference type="Proteomes" id="UP000594262"/>
    </source>
</evidence>
<dbReference type="PANTHER" id="PTHR23293:SF9">
    <property type="entry name" value="FAD SYNTHASE"/>
    <property type="match status" value="1"/>
</dbReference>
<keyword evidence="9" id="KW-0274">FAD</keyword>
<keyword evidence="7" id="KW-0548">Nucleotidyltransferase</keyword>
<evidence type="ECO:0000256" key="12">
    <source>
        <dbReference type="ARBA" id="ARBA00031871"/>
    </source>
</evidence>
<dbReference type="Pfam" id="PF00994">
    <property type="entry name" value="MoCF_biosynth"/>
    <property type="match status" value="1"/>
</dbReference>
<dbReference type="Proteomes" id="UP000594262">
    <property type="component" value="Unplaced"/>
</dbReference>
<organism evidence="15 16">
    <name type="scientific">Clytia hemisphaerica</name>
    <dbReference type="NCBI Taxonomy" id="252671"/>
    <lineage>
        <taxon>Eukaryota</taxon>
        <taxon>Metazoa</taxon>
        <taxon>Cnidaria</taxon>
        <taxon>Hydrozoa</taxon>
        <taxon>Hydroidolina</taxon>
        <taxon>Leptothecata</taxon>
        <taxon>Obeliida</taxon>
        <taxon>Clytiidae</taxon>
        <taxon>Clytia</taxon>
    </lineage>
</organism>
<dbReference type="EC" id="2.7.7.2" evidence="3"/>
<dbReference type="Pfam" id="PF01507">
    <property type="entry name" value="PAPS_reduct"/>
    <property type="match status" value="2"/>
</dbReference>
<evidence type="ECO:0000256" key="11">
    <source>
        <dbReference type="ARBA" id="ARBA00031145"/>
    </source>
</evidence>
<dbReference type="Gene3D" id="3.40.980.10">
    <property type="entry name" value="MoaB/Mog-like domain"/>
    <property type="match status" value="1"/>
</dbReference>
<evidence type="ECO:0000256" key="9">
    <source>
        <dbReference type="ARBA" id="ARBA00022827"/>
    </source>
</evidence>
<keyword evidence="16" id="KW-1185">Reference proteome</keyword>
<evidence type="ECO:0000256" key="10">
    <source>
        <dbReference type="ARBA" id="ARBA00022840"/>
    </source>
</evidence>
<evidence type="ECO:0000256" key="2">
    <source>
        <dbReference type="ARBA" id="ARBA00007589"/>
    </source>
</evidence>
<evidence type="ECO:0000256" key="4">
    <source>
        <dbReference type="ARBA" id="ARBA00022630"/>
    </source>
</evidence>
<dbReference type="RefSeq" id="XP_066933183.1">
    <property type="nucleotide sequence ID" value="XM_067077082.1"/>
</dbReference>
<dbReference type="GO" id="GO:0006747">
    <property type="term" value="P:FAD biosynthetic process"/>
    <property type="evidence" value="ECO:0007669"/>
    <property type="project" value="TreeGrafter"/>
</dbReference>
<dbReference type="PANTHER" id="PTHR23293">
    <property type="entry name" value="FAD SYNTHETASE-RELATED FMN ADENYLYLTRANSFERASE"/>
    <property type="match status" value="1"/>
</dbReference>
<dbReference type="GeneID" id="136820845"/>
<evidence type="ECO:0000313" key="15">
    <source>
        <dbReference type="EnsemblMetazoa" id="CLYHEMP004788.1"/>
    </source>
</evidence>
<comment type="pathway">
    <text evidence="1">Cofactor biosynthesis; FAD biosynthesis; FAD from FMN: step 1/1.</text>
</comment>
<dbReference type="GO" id="GO:0005524">
    <property type="term" value="F:ATP binding"/>
    <property type="evidence" value="ECO:0007669"/>
    <property type="project" value="UniProtKB-KW"/>
</dbReference>
<comment type="similarity">
    <text evidence="2">In the N-terminal section; belongs to the MoaB/Mog family.</text>
</comment>
<evidence type="ECO:0000256" key="13">
    <source>
        <dbReference type="ARBA" id="ARBA00049494"/>
    </source>
</evidence>
<dbReference type="SUPFAM" id="SSF52402">
    <property type="entry name" value="Adenine nucleotide alpha hydrolases-like"/>
    <property type="match status" value="1"/>
</dbReference>
<keyword evidence="6" id="KW-0808">Transferase</keyword>
<accession>A0A7M5UVE9</accession>
<dbReference type="OrthoDB" id="270728at2759"/>
<keyword evidence="4" id="KW-0285">Flavoprotein</keyword>
<dbReference type="InterPro" id="IPR001453">
    <property type="entry name" value="MoaB/Mog_dom"/>
</dbReference>
<evidence type="ECO:0000256" key="8">
    <source>
        <dbReference type="ARBA" id="ARBA00022741"/>
    </source>
</evidence>
<dbReference type="CDD" id="cd00885">
    <property type="entry name" value="cinA"/>
    <property type="match status" value="1"/>
</dbReference>
<evidence type="ECO:0000256" key="7">
    <source>
        <dbReference type="ARBA" id="ARBA00022695"/>
    </source>
</evidence>
<evidence type="ECO:0000256" key="3">
    <source>
        <dbReference type="ARBA" id="ARBA00012393"/>
    </source>
</evidence>
<dbReference type="InterPro" id="IPR014729">
    <property type="entry name" value="Rossmann-like_a/b/a_fold"/>
</dbReference>
<keyword evidence="5" id="KW-0288">FMN</keyword>
<evidence type="ECO:0000256" key="6">
    <source>
        <dbReference type="ARBA" id="ARBA00022679"/>
    </source>
</evidence>
<protein>
    <recommendedName>
        <fullName evidence="3">FAD synthase</fullName>
        <ecNumber evidence="3">2.7.7.2</ecNumber>
    </recommendedName>
    <alternativeName>
        <fullName evidence="11">FAD pyrophosphorylase</fullName>
    </alternativeName>
    <alternativeName>
        <fullName evidence="12">FMN adenylyltransferase</fullName>
    </alternativeName>
</protein>
<feature type="domain" description="MoaB/Mog" evidence="14">
    <location>
        <begin position="55"/>
        <end position="220"/>
    </location>
</feature>
<dbReference type="Pfam" id="PF24102">
    <property type="entry name" value="FLAD1_M"/>
    <property type="match status" value="1"/>
</dbReference>
<sequence>MLRLANLFKCKCNHKSIRLYRRTVFFGVKDDKLVMASSSKKDSAEDAAARKRNAGIIIIGDEILKGHTKDLNASFLLSKLWTNGVNVKKVSFVADDVQEIASEVKIFSDNYSFVITCGGIGPTHDDTTFEAVSKAFNEPLVVNNDLVTKIKLLTSKEDLSPGLLKMATLPESTKLITGQDPITGTSVKYPLMNVHNVFIFPGVPEFMQKSFTVNQYLFSAENKFYLMKIYISVNEDEISAKIKKVDDAFPDVSIGSYPMLNDIYKVKLTLESENQESLNSAFDLLMKELPSQIIVSVKKCEPNSREDHHELINTSKECQQRSRLYSSTQLNSLSVVDMEHYLDTSNTTSLASALKSAYAVFNQTIQMYSLDEICIGFNGGKDCTAVLHLYVAFIKKFYPDNTKRITGLYLKNANPFKEAQDFIKNCEANYNIDMIVIPASIKEGLENLKESHPKIKAVIMGTRRHDPYSSQLKSFTMTDVSWPSYMRVFPILDWSYAEVWDFLRTFDLPYCRLYDEGYTSLGDPNNTLKNQSLLLKDGRYSPAYMLQEESLEREGRNK</sequence>
<evidence type="ECO:0000259" key="14">
    <source>
        <dbReference type="SMART" id="SM00852"/>
    </source>
</evidence>
<keyword evidence="10" id="KW-0067">ATP-binding</keyword>
<dbReference type="EnsemblMetazoa" id="CLYHEMT004788.1">
    <property type="protein sequence ID" value="CLYHEMP004788.1"/>
    <property type="gene ID" value="CLYHEMG004788"/>
</dbReference>
<reference evidence="15" key="1">
    <citation type="submission" date="2021-01" db="UniProtKB">
        <authorList>
            <consortium name="EnsemblMetazoa"/>
        </authorList>
    </citation>
    <scope>IDENTIFICATION</scope>
</reference>
<dbReference type="Gene3D" id="3.40.50.620">
    <property type="entry name" value="HUPs"/>
    <property type="match status" value="1"/>
</dbReference>
<dbReference type="CDD" id="cd23948">
    <property type="entry name" value="FAD_synthase"/>
    <property type="match status" value="1"/>
</dbReference>
<proteinExistence type="inferred from homology"/>
<dbReference type="GO" id="GO:0003919">
    <property type="term" value="F:FMN adenylyltransferase activity"/>
    <property type="evidence" value="ECO:0007669"/>
    <property type="project" value="UniProtKB-EC"/>
</dbReference>
<evidence type="ECO:0000256" key="1">
    <source>
        <dbReference type="ARBA" id="ARBA00004726"/>
    </source>
</evidence>
<dbReference type="SUPFAM" id="SSF53218">
    <property type="entry name" value="Molybdenum cofactor biosynthesis proteins"/>
    <property type="match status" value="1"/>
</dbReference>
<dbReference type="AlphaFoldDB" id="A0A7M5UVE9"/>